<dbReference type="GO" id="GO:0036503">
    <property type="term" value="P:ERAD pathway"/>
    <property type="evidence" value="ECO:0007669"/>
    <property type="project" value="TreeGrafter"/>
</dbReference>
<dbReference type="EMBL" id="JAFBMS010001901">
    <property type="protein sequence ID" value="KAG9328732.1"/>
    <property type="molecule type" value="Genomic_DNA"/>
</dbReference>
<gene>
    <name evidence="12" type="ORF">JZ751_011326</name>
</gene>
<dbReference type="GO" id="GO:0051082">
    <property type="term" value="F:unfolded protein binding"/>
    <property type="evidence" value="ECO:0007669"/>
    <property type="project" value="InterPro"/>
</dbReference>
<dbReference type="Proteomes" id="UP000824540">
    <property type="component" value="Unassembled WGS sequence"/>
</dbReference>
<dbReference type="PROSITE" id="PS00804">
    <property type="entry name" value="CALRETICULIN_2"/>
    <property type="match status" value="1"/>
</dbReference>
<dbReference type="GO" id="GO:0005509">
    <property type="term" value="F:calcium ion binding"/>
    <property type="evidence" value="ECO:0007669"/>
    <property type="project" value="InterPro"/>
</dbReference>
<keyword evidence="10" id="KW-0732">Signal</keyword>
<evidence type="ECO:0000256" key="7">
    <source>
        <dbReference type="ARBA" id="ARBA00023186"/>
    </source>
</evidence>
<feature type="chain" id="PRO_5035964264" description="Calnexin" evidence="10">
    <location>
        <begin position="20"/>
        <end position="526"/>
    </location>
</feature>
<evidence type="ECO:0000256" key="2">
    <source>
        <dbReference type="ARBA" id="ARBA00010983"/>
    </source>
</evidence>
<evidence type="ECO:0000256" key="10">
    <source>
        <dbReference type="RuleBase" id="RU362126"/>
    </source>
</evidence>
<evidence type="ECO:0000256" key="9">
    <source>
        <dbReference type="PIRSR" id="PIRSR601580-3"/>
    </source>
</evidence>
<evidence type="ECO:0000256" key="6">
    <source>
        <dbReference type="ARBA" id="ARBA00023136"/>
    </source>
</evidence>
<dbReference type="PANTHER" id="PTHR11073:SF37">
    <property type="entry name" value="CALNEXIN-LIKE"/>
    <property type="match status" value="1"/>
</dbReference>
<evidence type="ECO:0000256" key="11">
    <source>
        <dbReference type="SAM" id="MobiDB-lite"/>
    </source>
</evidence>
<evidence type="ECO:0000256" key="3">
    <source>
        <dbReference type="ARBA" id="ARBA00022692"/>
    </source>
</evidence>
<keyword evidence="7 10" id="KW-0143">Chaperone</keyword>
<dbReference type="PRINTS" id="PR00626">
    <property type="entry name" value="CALRETICULIN"/>
</dbReference>
<protein>
    <recommendedName>
        <fullName evidence="14">Calnexin</fullName>
    </recommendedName>
</protein>
<dbReference type="GO" id="GO:0006457">
    <property type="term" value="P:protein folding"/>
    <property type="evidence" value="ECO:0007669"/>
    <property type="project" value="InterPro"/>
</dbReference>
<dbReference type="Gene3D" id="2.10.250.10">
    <property type="entry name" value="Calreticulin/calnexin, P domain"/>
    <property type="match status" value="1"/>
</dbReference>
<keyword evidence="4 10" id="KW-0256">Endoplasmic reticulum</keyword>
<accession>A0A8T2MTM5</accession>
<keyword evidence="9" id="KW-1015">Disulfide bond</keyword>
<keyword evidence="5 10" id="KW-1133">Transmembrane helix</keyword>
<dbReference type="Pfam" id="PF00262">
    <property type="entry name" value="Calreticulin"/>
    <property type="match status" value="1"/>
</dbReference>
<dbReference type="AlphaFoldDB" id="A0A8T2MTM5"/>
<feature type="signal peptide" evidence="10">
    <location>
        <begin position="1"/>
        <end position="19"/>
    </location>
</feature>
<reference evidence="12" key="1">
    <citation type="thesis" date="2021" institute="BYU ScholarsArchive" country="Provo, UT, USA">
        <title>Applications of and Algorithms for Genome Assembly and Genomic Analyses with an Emphasis on Marine Teleosts.</title>
        <authorList>
            <person name="Pickett B.D."/>
        </authorList>
    </citation>
    <scope>NUCLEOTIDE SEQUENCE</scope>
    <source>
        <strain evidence="12">HI-2016</strain>
    </source>
</reference>
<proteinExistence type="inferred from homology"/>
<dbReference type="FunFam" id="2.10.250.10:FF:000001">
    <property type="entry name" value="Calnexin homolog"/>
    <property type="match status" value="1"/>
</dbReference>
<organism evidence="12 13">
    <name type="scientific">Albula glossodonta</name>
    <name type="common">roundjaw bonefish</name>
    <dbReference type="NCBI Taxonomy" id="121402"/>
    <lineage>
        <taxon>Eukaryota</taxon>
        <taxon>Metazoa</taxon>
        <taxon>Chordata</taxon>
        <taxon>Craniata</taxon>
        <taxon>Vertebrata</taxon>
        <taxon>Euteleostomi</taxon>
        <taxon>Actinopterygii</taxon>
        <taxon>Neopterygii</taxon>
        <taxon>Teleostei</taxon>
        <taxon>Albuliformes</taxon>
        <taxon>Albulidae</taxon>
        <taxon>Albula</taxon>
    </lineage>
</organism>
<sequence>MRLHVVLFCVYLRSMPASPQDDAKSLYRSPQIPDEAFFAETFDSGPLDRKWVLSKAIKEGEEDVFKYDGEWALEEPANSVLAGNRGLVLKSPGRHHGIAAYLRTPFYFNDKPLILQYEVLFQNGIDCGGAYIKLLSDSSQLRLSYFNDATPYSIMFGPDKCGSIYKVHFIICDIDPLMAVRQERHARQPDVDLTEYFTDRKPHIYTLYLHPDHSYEIFIDQSLISKGNLLEDMDPPLGPPSEILDPNDKKPEDWDDRPHIPDPMATKPLDWDENAPALIPDPSVQRPPGWLEEELPLIPNPEAQRPYDWDDEMDGEWEAPQIPNPACLQAIGCGPWSPPLISNPAYKGKWNPPMVKNPGYQGLWQPRTIPNPAASEDPQPVQLHPVAAVGLELWSVTGGVLFDNILLCDDLEVARRWTKDTWGQRQAPGIVERLLMATDKRPWLWGVYVFTVGLPIILFISFMWPDKRFGPPHMDYYYKKTDEPQPDVSQHPEGPSSLWAYGAGSPAGPRRRENRRAQKKSDLEFK</sequence>
<feature type="compositionally biased region" description="Basic and acidic residues" evidence="11">
    <location>
        <begin position="515"/>
        <end position="526"/>
    </location>
</feature>
<dbReference type="FunFam" id="2.60.120.200:FF:000011">
    <property type="entry name" value="Probable calnexin"/>
    <property type="match status" value="1"/>
</dbReference>
<evidence type="ECO:0000256" key="5">
    <source>
        <dbReference type="ARBA" id="ARBA00022989"/>
    </source>
</evidence>
<dbReference type="Gene3D" id="2.60.120.200">
    <property type="match status" value="1"/>
</dbReference>
<dbReference type="InterPro" id="IPR009033">
    <property type="entry name" value="Calreticulin/calnexin_P_dom_sf"/>
</dbReference>
<feature type="compositionally biased region" description="Basic and acidic residues" evidence="11">
    <location>
        <begin position="246"/>
        <end position="257"/>
    </location>
</feature>
<dbReference type="InterPro" id="IPR013320">
    <property type="entry name" value="ConA-like_dom_sf"/>
</dbReference>
<keyword evidence="3 10" id="KW-0812">Transmembrane</keyword>
<dbReference type="InterPro" id="IPR001580">
    <property type="entry name" value="Calret/calnex"/>
</dbReference>
<feature type="non-terminal residue" evidence="12">
    <location>
        <position position="526"/>
    </location>
</feature>
<feature type="transmembrane region" description="Helical" evidence="10">
    <location>
        <begin position="443"/>
        <end position="464"/>
    </location>
</feature>
<dbReference type="OrthoDB" id="1938156at2759"/>
<dbReference type="SUPFAM" id="SSF49899">
    <property type="entry name" value="Concanavalin A-like lectins/glucanases"/>
    <property type="match status" value="1"/>
</dbReference>
<comment type="function">
    <text evidence="8">Calcium-binding protein that interacts with newly synthesized monoglucosylated glycoproteins in the endoplasmic reticulum. It may act in assisting protein assembly and/or in the retention within the ER of unassembled protein subunits. It seems to play a major role in the quality control apparatus of the ER by the retention of incorrectly folded proteins. Required for embryogenesis and larval development under heat and ER stress conditions. May be important for germ cell development. Involved in neuronal necrotic cell death.</text>
</comment>
<evidence type="ECO:0000256" key="4">
    <source>
        <dbReference type="ARBA" id="ARBA00022824"/>
    </source>
</evidence>
<comment type="caution">
    <text evidence="12">The sequence shown here is derived from an EMBL/GenBank/DDBJ whole genome shotgun (WGS) entry which is preliminary data.</text>
</comment>
<dbReference type="InterPro" id="IPR018124">
    <property type="entry name" value="Calret/calnex_CS"/>
</dbReference>
<comment type="subcellular location">
    <subcellularLocation>
        <location evidence="1">Endoplasmic reticulum membrane</location>
        <topology evidence="1">Single-pass type I membrane protein</topology>
    </subcellularLocation>
</comment>
<evidence type="ECO:0000256" key="8">
    <source>
        <dbReference type="ARBA" id="ARBA00053392"/>
    </source>
</evidence>
<name>A0A8T2MTM5_9TELE</name>
<feature type="region of interest" description="Disordered" evidence="11">
    <location>
        <begin position="234"/>
        <end position="257"/>
    </location>
</feature>
<keyword evidence="13" id="KW-1185">Reference proteome</keyword>
<feature type="region of interest" description="Disordered" evidence="11">
    <location>
        <begin position="480"/>
        <end position="526"/>
    </location>
</feature>
<evidence type="ECO:0008006" key="14">
    <source>
        <dbReference type="Google" id="ProtNLM"/>
    </source>
</evidence>
<evidence type="ECO:0000313" key="13">
    <source>
        <dbReference type="Proteomes" id="UP000824540"/>
    </source>
</evidence>
<feature type="disulfide bond" evidence="9">
    <location>
        <begin position="127"/>
        <end position="161"/>
    </location>
</feature>
<evidence type="ECO:0000313" key="12">
    <source>
        <dbReference type="EMBL" id="KAG9328732.1"/>
    </source>
</evidence>
<comment type="similarity">
    <text evidence="2 10">Belongs to the calreticulin family.</text>
</comment>
<dbReference type="PANTHER" id="PTHR11073">
    <property type="entry name" value="CALRETICULIN AND CALNEXIN"/>
    <property type="match status" value="1"/>
</dbReference>
<evidence type="ECO:0000256" key="1">
    <source>
        <dbReference type="ARBA" id="ARBA00004115"/>
    </source>
</evidence>
<dbReference type="GO" id="GO:0005789">
    <property type="term" value="C:endoplasmic reticulum membrane"/>
    <property type="evidence" value="ECO:0007669"/>
    <property type="project" value="UniProtKB-SubCell"/>
</dbReference>
<dbReference type="SUPFAM" id="SSF63887">
    <property type="entry name" value="P-domain of calnexin/calreticulin"/>
    <property type="match status" value="1"/>
</dbReference>
<keyword evidence="6 10" id="KW-0472">Membrane</keyword>